<reference evidence="3 4" key="1">
    <citation type="submission" date="2020-02" db="EMBL/GenBank/DDBJ databases">
        <title>Genome sequence of the type strain CGMCC 1.15528 of Mesorhizobium zhangyense.</title>
        <authorList>
            <person name="Gao J."/>
            <person name="Sun J."/>
        </authorList>
    </citation>
    <scope>NUCLEOTIDE SEQUENCE [LARGE SCALE GENOMIC DNA]</scope>
    <source>
        <strain evidence="3 4">CGMCC 1.15528</strain>
    </source>
</reference>
<dbReference type="InterPro" id="IPR001343">
    <property type="entry name" value="Hemolysn_Ca-bd"/>
</dbReference>
<dbReference type="EMBL" id="JAAKZG010000016">
    <property type="protein sequence ID" value="NGN44508.1"/>
    <property type="molecule type" value="Genomic_DNA"/>
</dbReference>
<keyword evidence="2" id="KW-0964">Secreted</keyword>
<dbReference type="PANTHER" id="PTHR38340">
    <property type="entry name" value="S-LAYER PROTEIN"/>
    <property type="match status" value="1"/>
</dbReference>
<dbReference type="InterPro" id="IPR018511">
    <property type="entry name" value="Hemolysin-typ_Ca-bd_CS"/>
</dbReference>
<dbReference type="PANTHER" id="PTHR38340:SF1">
    <property type="entry name" value="S-LAYER PROTEIN"/>
    <property type="match status" value="1"/>
</dbReference>
<comment type="subcellular location">
    <subcellularLocation>
        <location evidence="1">Secreted</location>
    </subcellularLocation>
</comment>
<dbReference type="PRINTS" id="PR00313">
    <property type="entry name" value="CABNDNGRPT"/>
</dbReference>
<evidence type="ECO:0000313" key="3">
    <source>
        <dbReference type="EMBL" id="NGN44508.1"/>
    </source>
</evidence>
<proteinExistence type="predicted"/>
<evidence type="ECO:0000256" key="2">
    <source>
        <dbReference type="ARBA" id="ARBA00022525"/>
    </source>
</evidence>
<dbReference type="GO" id="GO:0005576">
    <property type="term" value="C:extracellular region"/>
    <property type="evidence" value="ECO:0007669"/>
    <property type="project" value="UniProtKB-SubCell"/>
</dbReference>
<dbReference type="Proteomes" id="UP000481252">
    <property type="component" value="Unassembled WGS sequence"/>
</dbReference>
<dbReference type="InterPro" id="IPR011049">
    <property type="entry name" value="Serralysin-like_metalloprot_C"/>
</dbReference>
<keyword evidence="4" id="KW-1185">Reference proteome</keyword>
<dbReference type="AlphaFoldDB" id="A0A7C9VHD0"/>
<comment type="caution">
    <text evidence="3">The sequence shown here is derived from an EMBL/GenBank/DDBJ whole genome shotgun (WGS) entry which is preliminary data.</text>
</comment>
<dbReference type="Pfam" id="PF00353">
    <property type="entry name" value="HemolysinCabind"/>
    <property type="match status" value="3"/>
</dbReference>
<dbReference type="Gene3D" id="2.150.10.10">
    <property type="entry name" value="Serralysin-like metalloprotease, C-terminal"/>
    <property type="match status" value="3"/>
</dbReference>
<dbReference type="PROSITE" id="PS00330">
    <property type="entry name" value="HEMOLYSIN_CALCIUM"/>
    <property type="match status" value="2"/>
</dbReference>
<sequence length="363" mass="36421">MATFNGTNSGEILPPLLLAPLQALGNDEINGLGGDDLLMGWTGDDVLNGGQGADVLIGGILNVSLGLGTVELAGNDTASYTGSSAGVTINLSETGDNELEILGITIGLQDVTTGHGGDAEGDTLAGIDNLIGSAHNDSLTGNEKANRLEGGGGNDFLDGAAGNDTMLGGAGNDTYVVSSTGDRLIEAAGQGTDTVRAAFNWTLGANLERLLLQGTGDLTGNGNTLNNTLVGNDGKNILRGGDGHDTLNGGKGTDTLVGGAGNDTFVFNSPLGSNNIDKITDYNAAQDTMQLDNGYFTNTGAGYLSAAAFHIGTGAHDASDRIIYNATTGDLLFDKDGAGGAAAMKFASLSPGLALTAGDFFLV</sequence>
<protein>
    <submittedName>
        <fullName evidence="3">Calcium-binding protein</fullName>
    </submittedName>
</protein>
<dbReference type="GO" id="GO:0005509">
    <property type="term" value="F:calcium ion binding"/>
    <property type="evidence" value="ECO:0007669"/>
    <property type="project" value="InterPro"/>
</dbReference>
<dbReference type="SUPFAM" id="SSF51120">
    <property type="entry name" value="beta-Roll"/>
    <property type="match status" value="3"/>
</dbReference>
<name>A0A7C9VHD0_9HYPH</name>
<evidence type="ECO:0000313" key="4">
    <source>
        <dbReference type="Proteomes" id="UP000481252"/>
    </source>
</evidence>
<organism evidence="3 4">
    <name type="scientific">Mesorhizobium zhangyense</name>
    <dbReference type="NCBI Taxonomy" id="1776730"/>
    <lineage>
        <taxon>Bacteria</taxon>
        <taxon>Pseudomonadati</taxon>
        <taxon>Pseudomonadota</taxon>
        <taxon>Alphaproteobacteria</taxon>
        <taxon>Hyphomicrobiales</taxon>
        <taxon>Phyllobacteriaceae</taxon>
        <taxon>Mesorhizobium</taxon>
    </lineage>
</organism>
<evidence type="ECO:0000256" key="1">
    <source>
        <dbReference type="ARBA" id="ARBA00004613"/>
    </source>
</evidence>
<dbReference type="InterPro" id="IPR050557">
    <property type="entry name" value="RTX_toxin/Mannuronan_C5-epim"/>
</dbReference>
<dbReference type="RefSeq" id="WP_165120886.1">
    <property type="nucleotide sequence ID" value="NZ_JAAKZG010000016.1"/>
</dbReference>
<accession>A0A7C9VHD0</accession>
<gene>
    <name evidence="3" type="ORF">G6N74_25930</name>
</gene>